<protein>
    <submittedName>
        <fullName evidence="1">Uncharacterized protein</fullName>
    </submittedName>
</protein>
<reference evidence="1" key="2">
    <citation type="submission" date="2020-06" db="EMBL/GenBank/DDBJ databases">
        <authorList>
            <person name="Sheffer M."/>
        </authorList>
    </citation>
    <scope>NUCLEOTIDE SEQUENCE</scope>
</reference>
<dbReference type="Proteomes" id="UP000807504">
    <property type="component" value="Unassembled WGS sequence"/>
</dbReference>
<name>A0A8T0FZD7_ARGBR</name>
<accession>A0A8T0FZD7</accession>
<evidence type="ECO:0000313" key="1">
    <source>
        <dbReference type="EMBL" id="KAF8796467.1"/>
    </source>
</evidence>
<keyword evidence="2" id="KW-1185">Reference proteome</keyword>
<dbReference type="EMBL" id="JABXBU010000001">
    <property type="protein sequence ID" value="KAF8796467.1"/>
    <property type="molecule type" value="Genomic_DNA"/>
</dbReference>
<gene>
    <name evidence="1" type="ORF">HNY73_000837</name>
</gene>
<sequence>MIARQKHSCQFPVETILIILTSSDAEPRNDDVHGDDYEDLFNWSWELLVEMITTSSRVSFGSQHRSHLLEHLTLHSKREAASVMFRCSWNEGFP</sequence>
<comment type="caution">
    <text evidence="1">The sequence shown here is derived from an EMBL/GenBank/DDBJ whole genome shotgun (WGS) entry which is preliminary data.</text>
</comment>
<evidence type="ECO:0000313" key="2">
    <source>
        <dbReference type="Proteomes" id="UP000807504"/>
    </source>
</evidence>
<organism evidence="1 2">
    <name type="scientific">Argiope bruennichi</name>
    <name type="common">Wasp spider</name>
    <name type="synonym">Aranea bruennichi</name>
    <dbReference type="NCBI Taxonomy" id="94029"/>
    <lineage>
        <taxon>Eukaryota</taxon>
        <taxon>Metazoa</taxon>
        <taxon>Ecdysozoa</taxon>
        <taxon>Arthropoda</taxon>
        <taxon>Chelicerata</taxon>
        <taxon>Arachnida</taxon>
        <taxon>Araneae</taxon>
        <taxon>Araneomorphae</taxon>
        <taxon>Entelegynae</taxon>
        <taxon>Araneoidea</taxon>
        <taxon>Araneidae</taxon>
        <taxon>Argiope</taxon>
    </lineage>
</organism>
<dbReference type="AlphaFoldDB" id="A0A8T0FZD7"/>
<proteinExistence type="predicted"/>
<reference evidence="1" key="1">
    <citation type="journal article" date="2020" name="bioRxiv">
        <title>Chromosome-level reference genome of the European wasp spider Argiope bruennichi: a resource for studies on range expansion and evolutionary adaptation.</title>
        <authorList>
            <person name="Sheffer M.M."/>
            <person name="Hoppe A."/>
            <person name="Krehenwinkel H."/>
            <person name="Uhl G."/>
            <person name="Kuss A.W."/>
            <person name="Jensen L."/>
            <person name="Jensen C."/>
            <person name="Gillespie R.G."/>
            <person name="Hoff K.J."/>
            <person name="Prost S."/>
        </authorList>
    </citation>
    <scope>NUCLEOTIDE SEQUENCE</scope>
</reference>